<keyword evidence="3" id="KW-1185">Reference proteome</keyword>
<dbReference type="AlphaFoldDB" id="A0A7U2MQY9"/>
<name>A0A7U2MQY9_ASPFN</name>
<accession>A0A7U2MQY9</accession>
<keyword evidence="1" id="KW-0732">Signal</keyword>
<feature type="chain" id="PRO_5030862952" evidence="1">
    <location>
        <begin position="20"/>
        <end position="63"/>
    </location>
</feature>
<sequence length="63" mass="7380">MNKGHPIHLTHFLLAVVICQLLRNSYKIQELFFQKKIFFSSLKPTLGNYDYQHACSPVAIRME</sequence>
<reference evidence="3" key="1">
    <citation type="journal article" date="2021" name="G3 (Bethesda)">
        <title>Chromosome assembled and annotated genome sequence of Aspergillus flavus NRRL 3357.</title>
        <authorList>
            <person name="Skerker J.M."/>
            <person name="Pianalto K.M."/>
            <person name="Mondo S.J."/>
            <person name="Yang K."/>
            <person name="Arkin A.P."/>
            <person name="Keller N.P."/>
            <person name="Grigoriev I.V."/>
            <person name="Louise Glass N.L."/>
        </authorList>
    </citation>
    <scope>NUCLEOTIDE SEQUENCE [LARGE SCALE GENOMIC DNA]</scope>
    <source>
        <strain evidence="3">ATCC 200026 / FGSC A1120 / IAM 13836 / NRRL 3357 / JCM 12722 / SRRC 167</strain>
    </source>
</reference>
<feature type="signal peptide" evidence="1">
    <location>
        <begin position="1"/>
        <end position="19"/>
    </location>
</feature>
<proteinExistence type="predicted"/>
<evidence type="ECO:0000256" key="1">
    <source>
        <dbReference type="SAM" id="SignalP"/>
    </source>
</evidence>
<dbReference type="Proteomes" id="UP000596276">
    <property type="component" value="Chromosome 1"/>
</dbReference>
<gene>
    <name evidence="2" type="ORF">F9C07_1266</name>
</gene>
<evidence type="ECO:0000313" key="3">
    <source>
        <dbReference type="Proteomes" id="UP000596276"/>
    </source>
</evidence>
<dbReference type="VEuPathDB" id="FungiDB:F9C07_1266"/>
<organism evidence="2 3">
    <name type="scientific">Aspergillus flavus (strain ATCC 200026 / FGSC A1120 / IAM 13836 / NRRL 3357 / JCM 12722 / SRRC 167)</name>
    <dbReference type="NCBI Taxonomy" id="332952"/>
    <lineage>
        <taxon>Eukaryota</taxon>
        <taxon>Fungi</taxon>
        <taxon>Dikarya</taxon>
        <taxon>Ascomycota</taxon>
        <taxon>Pezizomycotina</taxon>
        <taxon>Eurotiomycetes</taxon>
        <taxon>Eurotiomycetidae</taxon>
        <taxon>Eurotiales</taxon>
        <taxon>Aspergillaceae</taxon>
        <taxon>Aspergillus</taxon>
        <taxon>Aspergillus subgen. Circumdati</taxon>
    </lineage>
</organism>
<evidence type="ECO:0000313" key="2">
    <source>
        <dbReference type="EMBL" id="QRD88284.1"/>
    </source>
</evidence>
<dbReference type="EMBL" id="CP044619">
    <property type="protein sequence ID" value="QRD88284.1"/>
    <property type="molecule type" value="Genomic_DNA"/>
</dbReference>
<protein>
    <submittedName>
        <fullName evidence="2">Uncharacterized protein</fullName>
    </submittedName>
</protein>